<feature type="domain" description="N-acetyltransferase" evidence="1">
    <location>
        <begin position="8"/>
        <end position="166"/>
    </location>
</feature>
<sequence length="174" mass="19235">MSQCTEILLVRAACLSDIEEIARIYAYYVTNTTVTFETVPPSIEEMKRRFDDVVAAGAPYLVAVEDDRILGYAYAAPFKPRAAYARTVEHSVYLASDAAGRGIGRRLLEELVVASRDRGFTEMIATVAGDGNHASLRLHARCGFVPAGILRNVGFKHDRWLDVTLLQRSLRGAE</sequence>
<dbReference type="PANTHER" id="PTHR43072:SF8">
    <property type="entry name" value="ACYLTRANSFERASE FABY-RELATED"/>
    <property type="match status" value="1"/>
</dbReference>
<dbReference type="InterPro" id="IPR000182">
    <property type="entry name" value="GNAT_dom"/>
</dbReference>
<dbReference type="Proteomes" id="UP000071859">
    <property type="component" value="Unassembled WGS sequence"/>
</dbReference>
<dbReference type="SUPFAM" id="SSF55729">
    <property type="entry name" value="Acyl-CoA N-acyltransferases (Nat)"/>
    <property type="match status" value="1"/>
</dbReference>
<proteinExistence type="predicted"/>
<evidence type="ECO:0000313" key="2">
    <source>
        <dbReference type="EMBL" id="SAL05474.1"/>
    </source>
</evidence>
<evidence type="ECO:0000313" key="3">
    <source>
        <dbReference type="Proteomes" id="UP000071859"/>
    </source>
</evidence>
<dbReference type="OrthoDB" id="5459937at2"/>
<comment type="caution">
    <text evidence="2">The sequence shown here is derived from an EMBL/GenBank/DDBJ whole genome shotgun (WGS) entry which is preliminary data.</text>
</comment>
<dbReference type="PROSITE" id="PS51186">
    <property type="entry name" value="GNAT"/>
    <property type="match status" value="1"/>
</dbReference>
<protein>
    <submittedName>
        <fullName evidence="2">N-acetyltransferase GCN5</fullName>
    </submittedName>
</protein>
<dbReference type="AlphaFoldDB" id="A0A158EF83"/>
<dbReference type="Gene3D" id="3.40.630.30">
    <property type="match status" value="1"/>
</dbReference>
<reference evidence="2" key="1">
    <citation type="submission" date="2016-01" db="EMBL/GenBank/DDBJ databases">
        <authorList>
            <person name="Peeters C."/>
        </authorList>
    </citation>
    <scope>NUCLEOTIDE SEQUENCE</scope>
    <source>
        <strain evidence="2">LMG 29321</strain>
    </source>
</reference>
<gene>
    <name evidence="2" type="ORF">AWB78_07517</name>
</gene>
<organism evidence="2 3">
    <name type="scientific">Caballeronia calidae</name>
    <dbReference type="NCBI Taxonomy" id="1777139"/>
    <lineage>
        <taxon>Bacteria</taxon>
        <taxon>Pseudomonadati</taxon>
        <taxon>Pseudomonadota</taxon>
        <taxon>Betaproteobacteria</taxon>
        <taxon>Burkholderiales</taxon>
        <taxon>Burkholderiaceae</taxon>
        <taxon>Caballeronia</taxon>
    </lineage>
</organism>
<dbReference type="EMBL" id="FCOX02000082">
    <property type="protein sequence ID" value="SAL05474.1"/>
    <property type="molecule type" value="Genomic_DNA"/>
</dbReference>
<dbReference type="Pfam" id="PF13420">
    <property type="entry name" value="Acetyltransf_4"/>
    <property type="match status" value="1"/>
</dbReference>
<dbReference type="InterPro" id="IPR016181">
    <property type="entry name" value="Acyl_CoA_acyltransferase"/>
</dbReference>
<dbReference type="RefSeq" id="WP_062611641.1">
    <property type="nucleotide sequence ID" value="NZ_FCOX02000082.1"/>
</dbReference>
<name>A0A158EF83_9BURK</name>
<evidence type="ECO:0000259" key="1">
    <source>
        <dbReference type="PROSITE" id="PS51186"/>
    </source>
</evidence>
<keyword evidence="3" id="KW-1185">Reference proteome</keyword>
<dbReference type="CDD" id="cd04301">
    <property type="entry name" value="NAT_SF"/>
    <property type="match status" value="1"/>
</dbReference>
<dbReference type="GO" id="GO:0016747">
    <property type="term" value="F:acyltransferase activity, transferring groups other than amino-acyl groups"/>
    <property type="evidence" value="ECO:0007669"/>
    <property type="project" value="InterPro"/>
</dbReference>
<dbReference type="PANTHER" id="PTHR43072">
    <property type="entry name" value="N-ACETYLTRANSFERASE"/>
    <property type="match status" value="1"/>
</dbReference>
<accession>A0A158EF83</accession>